<dbReference type="PROSITE" id="PS00501">
    <property type="entry name" value="SPASE_I_1"/>
    <property type="match status" value="1"/>
</dbReference>
<dbReference type="STRING" id="2903.R1DZG4"/>
<dbReference type="PANTHER" id="PTHR46041">
    <property type="entry name" value="MITOCHONDRIAL INNER MEMBRANE PROTEASE SUBUNIT 2"/>
    <property type="match status" value="1"/>
</dbReference>
<evidence type="ECO:0000313" key="15">
    <source>
        <dbReference type="Proteomes" id="UP000013827"/>
    </source>
</evidence>
<reference evidence="14" key="2">
    <citation type="submission" date="2024-10" db="UniProtKB">
        <authorList>
            <consortium name="EnsemblProtists"/>
        </authorList>
    </citation>
    <scope>IDENTIFICATION</scope>
</reference>
<dbReference type="SUPFAM" id="SSF51306">
    <property type="entry name" value="LexA/Signal peptidase"/>
    <property type="match status" value="1"/>
</dbReference>
<feature type="active site" evidence="11">
    <location>
        <position position="106"/>
    </location>
</feature>
<dbReference type="AlphaFoldDB" id="A0A0D3KXK7"/>
<dbReference type="KEGG" id="ehx:EMIHUDRAFT_222574"/>
<dbReference type="EnsemblProtists" id="EOD40492">
    <property type="protein sequence ID" value="EOD40492"/>
    <property type="gene ID" value="EMIHUDRAFT_222574"/>
</dbReference>
<dbReference type="GO" id="GO:0042720">
    <property type="term" value="C:mitochondrial inner membrane peptidase complex"/>
    <property type="evidence" value="ECO:0007669"/>
    <property type="project" value="InterPro"/>
</dbReference>
<evidence type="ECO:0000256" key="12">
    <source>
        <dbReference type="SAM" id="MobiDB-lite"/>
    </source>
</evidence>
<evidence type="ECO:0000256" key="9">
    <source>
        <dbReference type="ARBA" id="ARBA00023128"/>
    </source>
</evidence>
<evidence type="ECO:0000256" key="1">
    <source>
        <dbReference type="ARBA" id="ARBA00004434"/>
    </source>
</evidence>
<feature type="active site" evidence="11">
    <location>
        <position position="62"/>
    </location>
</feature>
<dbReference type="eggNOG" id="KOG1568">
    <property type="taxonomic scope" value="Eukaryota"/>
</dbReference>
<keyword evidence="15" id="KW-1185">Reference proteome</keyword>
<dbReference type="PANTHER" id="PTHR46041:SF2">
    <property type="entry name" value="MITOCHONDRIAL INNER MEMBRANE PROTEASE SUBUNIT 2"/>
    <property type="match status" value="1"/>
</dbReference>
<evidence type="ECO:0000256" key="5">
    <source>
        <dbReference type="ARBA" id="ARBA00022692"/>
    </source>
</evidence>
<feature type="compositionally biased region" description="Polar residues" evidence="12">
    <location>
        <begin position="52"/>
        <end position="64"/>
    </location>
</feature>
<dbReference type="InterPro" id="IPR019533">
    <property type="entry name" value="Peptidase_S26"/>
</dbReference>
<keyword evidence="9" id="KW-0496">Mitochondrion</keyword>
<dbReference type="InterPro" id="IPR036286">
    <property type="entry name" value="LexA/Signal_pep-like_sf"/>
</dbReference>
<dbReference type="InterPro" id="IPR019756">
    <property type="entry name" value="Pept_S26A_signal_pept_1_Ser-AS"/>
</dbReference>
<dbReference type="Gene3D" id="2.10.109.10">
    <property type="entry name" value="Umud Fragment, subunit A"/>
    <property type="match status" value="1"/>
</dbReference>
<accession>A0A0D3KXK7</accession>
<dbReference type="GO" id="GO:0006627">
    <property type="term" value="P:protein processing involved in protein targeting to mitochondrion"/>
    <property type="evidence" value="ECO:0007669"/>
    <property type="project" value="InterPro"/>
</dbReference>
<dbReference type="CDD" id="cd06530">
    <property type="entry name" value="S26_SPase_I"/>
    <property type="match status" value="1"/>
</dbReference>
<sequence>MDCRPTGKRLIGAPPARKQPVDATGSRGHGRNDASPAALTRARALRDGNARNLRTATVAGTSMDPTFKPGSSILVEARSATAEEDRGDVVVLRSPEEGCEDDLLTKRVVGLERDWLYARDGRLVRVPTAHVWVEGDNASNSNDSTHYGAVPRDKLVGTAVAKVWPPAEAGPVADRHEECEARVIPAEEARRLRSRKTETGETLRIALRASRDAMQEYVGWTPPEDKASGRPAGA</sequence>
<evidence type="ECO:0000256" key="3">
    <source>
        <dbReference type="ARBA" id="ARBA00013650"/>
    </source>
</evidence>
<proteinExistence type="inferred from homology"/>
<organism evidence="14 15">
    <name type="scientific">Emiliania huxleyi (strain CCMP1516)</name>
    <dbReference type="NCBI Taxonomy" id="280463"/>
    <lineage>
        <taxon>Eukaryota</taxon>
        <taxon>Haptista</taxon>
        <taxon>Haptophyta</taxon>
        <taxon>Prymnesiophyceae</taxon>
        <taxon>Isochrysidales</taxon>
        <taxon>Noelaerhabdaceae</taxon>
        <taxon>Emiliania</taxon>
    </lineage>
</organism>
<keyword evidence="6" id="KW-0999">Mitochondrion inner membrane</keyword>
<dbReference type="InterPro" id="IPR000223">
    <property type="entry name" value="Pept_S26A_signal_pept_1"/>
</dbReference>
<keyword evidence="4" id="KW-0645">Protease</keyword>
<keyword evidence="10" id="KW-0472">Membrane</keyword>
<evidence type="ECO:0000256" key="2">
    <source>
        <dbReference type="ARBA" id="ARBA00007066"/>
    </source>
</evidence>
<protein>
    <recommendedName>
        <fullName evidence="3">Mitochondrial inner membrane protease subunit 2</fullName>
    </recommendedName>
</protein>
<name>A0A0D3KXK7_EMIH1</name>
<dbReference type="InterPro" id="IPR019758">
    <property type="entry name" value="Pept_S26A_signal_pept_1_CS"/>
</dbReference>
<evidence type="ECO:0000256" key="11">
    <source>
        <dbReference type="PIRSR" id="PIRSR600223-1"/>
    </source>
</evidence>
<dbReference type="PRINTS" id="PR00727">
    <property type="entry name" value="LEADERPTASE"/>
</dbReference>
<dbReference type="GeneID" id="17285762"/>
<keyword evidence="5" id="KW-0812">Transmembrane</keyword>
<reference evidence="15" key="1">
    <citation type="journal article" date="2013" name="Nature">
        <title>Pan genome of the phytoplankton Emiliania underpins its global distribution.</title>
        <authorList>
            <person name="Read B.A."/>
            <person name="Kegel J."/>
            <person name="Klute M.J."/>
            <person name="Kuo A."/>
            <person name="Lefebvre S.C."/>
            <person name="Maumus F."/>
            <person name="Mayer C."/>
            <person name="Miller J."/>
            <person name="Monier A."/>
            <person name="Salamov A."/>
            <person name="Young J."/>
            <person name="Aguilar M."/>
            <person name="Claverie J.M."/>
            <person name="Frickenhaus S."/>
            <person name="Gonzalez K."/>
            <person name="Herman E.K."/>
            <person name="Lin Y.C."/>
            <person name="Napier J."/>
            <person name="Ogata H."/>
            <person name="Sarno A.F."/>
            <person name="Shmutz J."/>
            <person name="Schroeder D."/>
            <person name="de Vargas C."/>
            <person name="Verret F."/>
            <person name="von Dassow P."/>
            <person name="Valentin K."/>
            <person name="Van de Peer Y."/>
            <person name="Wheeler G."/>
            <person name="Dacks J.B."/>
            <person name="Delwiche C.F."/>
            <person name="Dyhrman S.T."/>
            <person name="Glockner G."/>
            <person name="John U."/>
            <person name="Richards T."/>
            <person name="Worden A.Z."/>
            <person name="Zhang X."/>
            <person name="Grigoriev I.V."/>
            <person name="Allen A.E."/>
            <person name="Bidle K."/>
            <person name="Borodovsky M."/>
            <person name="Bowler C."/>
            <person name="Brownlee C."/>
            <person name="Cock J.M."/>
            <person name="Elias M."/>
            <person name="Gladyshev V.N."/>
            <person name="Groth M."/>
            <person name="Guda C."/>
            <person name="Hadaegh A."/>
            <person name="Iglesias-Rodriguez M.D."/>
            <person name="Jenkins J."/>
            <person name="Jones B.M."/>
            <person name="Lawson T."/>
            <person name="Leese F."/>
            <person name="Lindquist E."/>
            <person name="Lobanov A."/>
            <person name="Lomsadze A."/>
            <person name="Malik S.B."/>
            <person name="Marsh M.E."/>
            <person name="Mackinder L."/>
            <person name="Mock T."/>
            <person name="Mueller-Roeber B."/>
            <person name="Pagarete A."/>
            <person name="Parker M."/>
            <person name="Probert I."/>
            <person name="Quesneville H."/>
            <person name="Raines C."/>
            <person name="Rensing S.A."/>
            <person name="Riano-Pachon D.M."/>
            <person name="Richier S."/>
            <person name="Rokitta S."/>
            <person name="Shiraiwa Y."/>
            <person name="Soanes D.M."/>
            <person name="van der Giezen M."/>
            <person name="Wahlund T.M."/>
            <person name="Williams B."/>
            <person name="Wilson W."/>
            <person name="Wolfe G."/>
            <person name="Wurch L.L."/>
        </authorList>
    </citation>
    <scope>NUCLEOTIDE SEQUENCE</scope>
</reference>
<keyword evidence="8" id="KW-1133">Transmembrane helix</keyword>
<feature type="domain" description="Peptidase S26" evidence="13">
    <location>
        <begin position="125"/>
        <end position="164"/>
    </location>
</feature>
<feature type="domain" description="Peptidase S26" evidence="13">
    <location>
        <begin position="55"/>
        <end position="123"/>
    </location>
</feature>
<feature type="region of interest" description="Disordered" evidence="12">
    <location>
        <begin position="1"/>
        <end position="70"/>
    </location>
</feature>
<dbReference type="PROSITE" id="PS00761">
    <property type="entry name" value="SPASE_I_3"/>
    <property type="match status" value="1"/>
</dbReference>
<comment type="similarity">
    <text evidence="2">Belongs to the peptidase S26 family. IMP2 subfamily.</text>
</comment>
<dbReference type="RefSeq" id="XP_005792921.1">
    <property type="nucleotide sequence ID" value="XM_005792864.1"/>
</dbReference>
<dbReference type="Pfam" id="PF10502">
    <property type="entry name" value="Peptidase_S26"/>
    <property type="match status" value="2"/>
</dbReference>
<evidence type="ECO:0000256" key="10">
    <source>
        <dbReference type="ARBA" id="ARBA00023136"/>
    </source>
</evidence>
<evidence type="ECO:0000256" key="6">
    <source>
        <dbReference type="ARBA" id="ARBA00022792"/>
    </source>
</evidence>
<evidence type="ECO:0000256" key="7">
    <source>
        <dbReference type="ARBA" id="ARBA00022801"/>
    </source>
</evidence>
<dbReference type="GO" id="GO:0004252">
    <property type="term" value="F:serine-type endopeptidase activity"/>
    <property type="evidence" value="ECO:0007669"/>
    <property type="project" value="InterPro"/>
</dbReference>
<evidence type="ECO:0000259" key="13">
    <source>
        <dbReference type="Pfam" id="PF10502"/>
    </source>
</evidence>
<evidence type="ECO:0000256" key="4">
    <source>
        <dbReference type="ARBA" id="ARBA00022670"/>
    </source>
</evidence>
<keyword evidence="7" id="KW-0378">Hydrolase</keyword>
<evidence type="ECO:0000256" key="8">
    <source>
        <dbReference type="ARBA" id="ARBA00022989"/>
    </source>
</evidence>
<dbReference type="PaxDb" id="2903-EOD40492"/>
<dbReference type="Proteomes" id="UP000013827">
    <property type="component" value="Unassembled WGS sequence"/>
</dbReference>
<dbReference type="GO" id="GO:0006465">
    <property type="term" value="P:signal peptide processing"/>
    <property type="evidence" value="ECO:0007669"/>
    <property type="project" value="InterPro"/>
</dbReference>
<dbReference type="HOGENOM" id="CLU_1186867_0_0_1"/>
<evidence type="ECO:0000313" key="14">
    <source>
        <dbReference type="EnsemblProtists" id="EOD40492"/>
    </source>
</evidence>
<dbReference type="InterPro" id="IPR037730">
    <property type="entry name" value="IMP2"/>
</dbReference>
<comment type="subcellular location">
    <subcellularLocation>
        <location evidence="1">Mitochondrion inner membrane</location>
        <topology evidence="1">Single-pass membrane protein</topology>
    </subcellularLocation>
</comment>